<accession>A0A8X6YEV0</accession>
<evidence type="ECO:0000313" key="2">
    <source>
        <dbReference type="EMBL" id="GFY69388.1"/>
    </source>
</evidence>
<feature type="region of interest" description="Disordered" evidence="1">
    <location>
        <begin position="1"/>
        <end position="21"/>
    </location>
</feature>
<evidence type="ECO:0000256" key="1">
    <source>
        <dbReference type="SAM" id="MobiDB-lite"/>
    </source>
</evidence>
<reference evidence="2" key="1">
    <citation type="submission" date="2020-08" db="EMBL/GenBank/DDBJ databases">
        <title>Multicomponent nature underlies the extraordinary mechanical properties of spider dragline silk.</title>
        <authorList>
            <person name="Kono N."/>
            <person name="Nakamura H."/>
            <person name="Mori M."/>
            <person name="Yoshida Y."/>
            <person name="Ohtoshi R."/>
            <person name="Malay A.D."/>
            <person name="Moran D.A.P."/>
            <person name="Tomita M."/>
            <person name="Numata K."/>
            <person name="Arakawa K."/>
        </authorList>
    </citation>
    <scope>NUCLEOTIDE SEQUENCE</scope>
</reference>
<comment type="caution">
    <text evidence="2">The sequence shown here is derived from an EMBL/GenBank/DDBJ whole genome shotgun (WGS) entry which is preliminary data.</text>
</comment>
<dbReference type="OrthoDB" id="9996331at2759"/>
<proteinExistence type="predicted"/>
<dbReference type="Gene3D" id="3.30.420.10">
    <property type="entry name" value="Ribonuclease H-like superfamily/Ribonuclease H"/>
    <property type="match status" value="1"/>
</dbReference>
<dbReference type="Proteomes" id="UP000886998">
    <property type="component" value="Unassembled WGS sequence"/>
</dbReference>
<dbReference type="GO" id="GO:0003676">
    <property type="term" value="F:nucleic acid binding"/>
    <property type="evidence" value="ECO:0007669"/>
    <property type="project" value="InterPro"/>
</dbReference>
<gene>
    <name evidence="2" type="ORF">TNIN_260201</name>
</gene>
<protein>
    <submittedName>
        <fullName evidence="2">Uncharacterized protein</fullName>
    </submittedName>
</protein>
<dbReference type="InterPro" id="IPR036397">
    <property type="entry name" value="RNaseH_sf"/>
</dbReference>
<name>A0A8X6YEV0_9ARAC</name>
<evidence type="ECO:0000313" key="3">
    <source>
        <dbReference type="Proteomes" id="UP000886998"/>
    </source>
</evidence>
<dbReference type="AlphaFoldDB" id="A0A8X6YEV0"/>
<keyword evidence="3" id="KW-1185">Reference proteome</keyword>
<organism evidence="2 3">
    <name type="scientific">Trichonephila inaurata madagascariensis</name>
    <dbReference type="NCBI Taxonomy" id="2747483"/>
    <lineage>
        <taxon>Eukaryota</taxon>
        <taxon>Metazoa</taxon>
        <taxon>Ecdysozoa</taxon>
        <taxon>Arthropoda</taxon>
        <taxon>Chelicerata</taxon>
        <taxon>Arachnida</taxon>
        <taxon>Araneae</taxon>
        <taxon>Araneomorphae</taxon>
        <taxon>Entelegynae</taxon>
        <taxon>Araneoidea</taxon>
        <taxon>Nephilidae</taxon>
        <taxon>Trichonephila</taxon>
        <taxon>Trichonephila inaurata</taxon>
    </lineage>
</organism>
<sequence>MLSDESRFSVTSDSDHQLRRGERGTRYEQKIVFENDPYGPGVMVWSSIMHNGRTSLHIFDRGSVSSQRYCKESILDQSQFTLAAIATCFPTASGYRLLLIFTPNFIPPPCHLSHHCNNQSEGFFSSHKDKLNQAHTSTHQIKYWELESSLLKCPRMGLEVKPQSFHPYFDELRQAADRRS</sequence>
<dbReference type="EMBL" id="BMAV01017582">
    <property type="protein sequence ID" value="GFY69388.1"/>
    <property type="molecule type" value="Genomic_DNA"/>
</dbReference>